<evidence type="ECO:0000256" key="1">
    <source>
        <dbReference type="ARBA" id="ARBA00004141"/>
    </source>
</evidence>
<reference evidence="7" key="3">
    <citation type="submission" date="2020-05" db="UniProtKB">
        <authorList>
            <consortium name="EnsemblMetazoa"/>
        </authorList>
    </citation>
    <scope>IDENTIFICATION</scope>
    <source>
        <strain evidence="7">USDA</strain>
    </source>
</reference>
<evidence type="ECO:0000256" key="3">
    <source>
        <dbReference type="ARBA" id="ARBA00022989"/>
    </source>
</evidence>
<dbReference type="Pfam" id="PF02535">
    <property type="entry name" value="Zip"/>
    <property type="match status" value="2"/>
</dbReference>
<dbReference type="Proteomes" id="UP000009046">
    <property type="component" value="Unassembled WGS sequence"/>
</dbReference>
<dbReference type="VEuPathDB" id="VectorBase:PHUM395870"/>
<sequence length="319" mass="35032">MAVAHYLSIVIISIASFVFGLIPLTFKKFSTQSCSFFLSLILCLGAGVLLATSIVHMLTEVQEKLKSNAQLYFLPVPSESTPLLSSRDLEHSTKKKINHDCIEQCCHISNITTERPNTSQSCSNSSNLDNTKILCHIDIGKPCSHNLTAKAGLLIALTTHSILEGISIGVQTKFDEIFLVLGSVTLHKVVLSFCLGLELNSINVKKLYSIAAIGIFSIGSSAGILIGLFVTSTSPFNIDAQIQAIAGGSLLYVAAFEVLPRERFQWQHKSRHYAGILQFFFVIIGFTCLSMIHSFVGNYFQITTYKKTNTIIKKVIHLL</sequence>
<evidence type="ECO:0000256" key="4">
    <source>
        <dbReference type="ARBA" id="ARBA00023136"/>
    </source>
</evidence>
<dbReference type="EMBL" id="AAZO01004637">
    <property type="status" value="NOT_ANNOTATED_CDS"/>
    <property type="molecule type" value="Genomic_DNA"/>
</dbReference>
<proteinExistence type="predicted"/>
<dbReference type="GO" id="GO:0005385">
    <property type="term" value="F:zinc ion transmembrane transporter activity"/>
    <property type="evidence" value="ECO:0007669"/>
    <property type="project" value="TreeGrafter"/>
</dbReference>
<evidence type="ECO:0000256" key="5">
    <source>
        <dbReference type="SAM" id="Phobius"/>
    </source>
</evidence>
<accession>E0VRA3</accession>
<keyword evidence="8" id="KW-1185">Reference proteome</keyword>
<dbReference type="CTD" id="8237709"/>
<gene>
    <name evidence="7" type="primary">8237709</name>
    <name evidence="6" type="ORF">Phum_PHUM395870</name>
</gene>
<evidence type="ECO:0000313" key="8">
    <source>
        <dbReference type="Proteomes" id="UP000009046"/>
    </source>
</evidence>
<dbReference type="GO" id="GO:0005886">
    <property type="term" value="C:plasma membrane"/>
    <property type="evidence" value="ECO:0007669"/>
    <property type="project" value="TreeGrafter"/>
</dbReference>
<dbReference type="KEGG" id="phu:Phum_PHUM395870"/>
<reference evidence="6" key="2">
    <citation type="submission" date="2007-04" db="EMBL/GenBank/DDBJ databases">
        <title>The genome of the human body louse.</title>
        <authorList>
            <consortium name="The Human Body Louse Genome Consortium"/>
            <person name="Kirkness E."/>
            <person name="Walenz B."/>
            <person name="Hass B."/>
            <person name="Bruggner R."/>
            <person name="Strausberg R."/>
        </authorList>
    </citation>
    <scope>NUCLEOTIDE SEQUENCE</scope>
    <source>
        <strain evidence="6">USDA</strain>
    </source>
</reference>
<dbReference type="GeneID" id="8237709"/>
<name>E0VRA3_PEDHC</name>
<feature type="transmembrane region" description="Helical" evidence="5">
    <location>
        <begin position="6"/>
        <end position="24"/>
    </location>
</feature>
<feature type="transmembrane region" description="Helical" evidence="5">
    <location>
        <begin position="36"/>
        <end position="58"/>
    </location>
</feature>
<dbReference type="PANTHER" id="PTHR11040:SF169">
    <property type="entry name" value="FI24038P1"/>
    <property type="match status" value="1"/>
</dbReference>
<dbReference type="STRING" id="121224.E0VRA3"/>
<keyword evidence="3 5" id="KW-1133">Transmembrane helix</keyword>
<feature type="transmembrane region" description="Helical" evidence="5">
    <location>
        <begin position="272"/>
        <end position="296"/>
    </location>
</feature>
<dbReference type="EMBL" id="DS235459">
    <property type="protein sequence ID" value="EEB15909.1"/>
    <property type="molecule type" value="Genomic_DNA"/>
</dbReference>
<dbReference type="RefSeq" id="XP_002428647.1">
    <property type="nucleotide sequence ID" value="XM_002428602.1"/>
</dbReference>
<dbReference type="HOGENOM" id="CLU_040462_0_0_1"/>
<dbReference type="OrthoDB" id="448280at2759"/>
<comment type="subcellular location">
    <subcellularLocation>
        <location evidence="1">Membrane</location>
        <topology evidence="1">Multi-pass membrane protein</topology>
    </subcellularLocation>
</comment>
<keyword evidence="2 5" id="KW-0812">Transmembrane</keyword>
<dbReference type="InterPro" id="IPR003689">
    <property type="entry name" value="ZIP"/>
</dbReference>
<feature type="transmembrane region" description="Helical" evidence="5">
    <location>
        <begin position="207"/>
        <end position="230"/>
    </location>
</feature>
<dbReference type="InParanoid" id="E0VRA3"/>
<dbReference type="eggNOG" id="KOG1558">
    <property type="taxonomic scope" value="Eukaryota"/>
</dbReference>
<dbReference type="OMA" id="HTEMENS"/>
<dbReference type="AlphaFoldDB" id="E0VRA3"/>
<dbReference type="EnsemblMetazoa" id="PHUM395870-RA">
    <property type="protein sequence ID" value="PHUM395870-PA"/>
    <property type="gene ID" value="PHUM395870"/>
</dbReference>
<evidence type="ECO:0000256" key="2">
    <source>
        <dbReference type="ARBA" id="ARBA00022692"/>
    </source>
</evidence>
<evidence type="ECO:0000313" key="6">
    <source>
        <dbReference type="EMBL" id="EEB15909.1"/>
    </source>
</evidence>
<organism>
    <name type="scientific">Pediculus humanus subsp. corporis</name>
    <name type="common">Body louse</name>
    <dbReference type="NCBI Taxonomy" id="121224"/>
    <lineage>
        <taxon>Eukaryota</taxon>
        <taxon>Metazoa</taxon>
        <taxon>Ecdysozoa</taxon>
        <taxon>Arthropoda</taxon>
        <taxon>Hexapoda</taxon>
        <taxon>Insecta</taxon>
        <taxon>Pterygota</taxon>
        <taxon>Neoptera</taxon>
        <taxon>Paraneoptera</taxon>
        <taxon>Psocodea</taxon>
        <taxon>Troctomorpha</taxon>
        <taxon>Phthiraptera</taxon>
        <taxon>Anoplura</taxon>
        <taxon>Pediculidae</taxon>
        <taxon>Pediculus</taxon>
    </lineage>
</organism>
<reference evidence="6" key="1">
    <citation type="submission" date="2007-04" db="EMBL/GenBank/DDBJ databases">
        <title>Annotation of Pediculus humanus corporis strain USDA.</title>
        <authorList>
            <person name="Kirkness E."/>
            <person name="Hannick L."/>
            <person name="Hass B."/>
            <person name="Bruggner R."/>
            <person name="Lawson D."/>
            <person name="Bidwell S."/>
            <person name="Joardar V."/>
            <person name="Caler E."/>
            <person name="Walenz B."/>
            <person name="Inman J."/>
            <person name="Schobel S."/>
            <person name="Galinsky K."/>
            <person name="Amedeo P."/>
            <person name="Strausberg R."/>
        </authorList>
    </citation>
    <scope>NUCLEOTIDE SEQUENCE</scope>
    <source>
        <strain evidence="6">USDA</strain>
    </source>
</reference>
<evidence type="ECO:0000313" key="7">
    <source>
        <dbReference type="EnsemblMetazoa" id="PHUM395870-PA"/>
    </source>
</evidence>
<dbReference type="FunCoup" id="E0VRA3">
    <property type="interactions" value="33"/>
</dbReference>
<feature type="transmembrane region" description="Helical" evidence="5">
    <location>
        <begin position="242"/>
        <end position="260"/>
    </location>
</feature>
<keyword evidence="4 5" id="KW-0472">Membrane</keyword>
<protein>
    <submittedName>
        <fullName evidence="6 7">Zinc transporter, putative</fullName>
    </submittedName>
</protein>
<dbReference type="PANTHER" id="PTHR11040">
    <property type="entry name" value="ZINC/IRON TRANSPORTER"/>
    <property type="match status" value="1"/>
</dbReference>